<evidence type="ECO:0000313" key="1">
    <source>
        <dbReference type="EMBL" id="DAE04065.1"/>
    </source>
</evidence>
<dbReference type="EMBL" id="BK015383">
    <property type="protein sequence ID" value="DAE04065.1"/>
    <property type="molecule type" value="Genomic_DNA"/>
</dbReference>
<sequence>MRKLSLWIAEKCTNTSLLPSAGEIKPNPLSALNHFTKPVILLDIFIP</sequence>
<accession>A0A8S5PCF9</accession>
<organism evidence="1">
    <name type="scientific">Myoviridae sp. ctGBP5</name>
    <dbReference type="NCBI Taxonomy" id="2825071"/>
    <lineage>
        <taxon>Viruses</taxon>
        <taxon>Duplodnaviria</taxon>
        <taxon>Heunggongvirae</taxon>
        <taxon>Uroviricota</taxon>
        <taxon>Caudoviricetes</taxon>
    </lineage>
</organism>
<reference evidence="1" key="1">
    <citation type="journal article" date="2021" name="Proc. Natl. Acad. Sci. U.S.A.">
        <title>A Catalog of Tens of Thousands of Viruses from Human Metagenomes Reveals Hidden Associations with Chronic Diseases.</title>
        <authorList>
            <person name="Tisza M.J."/>
            <person name="Buck C.B."/>
        </authorList>
    </citation>
    <scope>NUCLEOTIDE SEQUENCE</scope>
    <source>
        <strain evidence="1">CtGBP5</strain>
    </source>
</reference>
<name>A0A8S5PCF9_9CAUD</name>
<proteinExistence type="predicted"/>
<protein>
    <submittedName>
        <fullName evidence="1">Uncharacterized protein</fullName>
    </submittedName>
</protein>